<evidence type="ECO:0000259" key="3">
    <source>
        <dbReference type="Pfam" id="PF23717"/>
    </source>
</evidence>
<reference evidence="4 5" key="1">
    <citation type="submission" date="2018-06" db="EMBL/GenBank/DDBJ databases">
        <title>Genomic Encyclopedia of Type Strains, Phase IV (KMG-IV): sequencing the most valuable type-strain genomes for metagenomic binning, comparative biology and taxonomic classification.</title>
        <authorList>
            <person name="Goeker M."/>
        </authorList>
    </citation>
    <scope>NUCLEOTIDE SEQUENCE [LARGE SCALE GENOMIC DNA]</scope>
    <source>
        <strain evidence="4 5">DSM 45521</strain>
    </source>
</reference>
<dbReference type="EMBL" id="QJSP01000028">
    <property type="protein sequence ID" value="PYE11897.1"/>
    <property type="molecule type" value="Genomic_DNA"/>
</dbReference>
<feature type="compositionally biased region" description="Acidic residues" evidence="1">
    <location>
        <begin position="373"/>
        <end position="384"/>
    </location>
</feature>
<feature type="domain" description="DUF7159" evidence="3">
    <location>
        <begin position="175"/>
        <end position="248"/>
    </location>
</feature>
<dbReference type="AlphaFoldDB" id="A0A318RE95"/>
<dbReference type="InterPro" id="IPR055583">
    <property type="entry name" value="DUF7159"/>
</dbReference>
<proteinExistence type="predicted"/>
<evidence type="ECO:0000313" key="5">
    <source>
        <dbReference type="Proteomes" id="UP000247591"/>
    </source>
</evidence>
<comment type="caution">
    <text evidence="4">The sequence shown here is derived from an EMBL/GenBank/DDBJ whole genome shotgun (WGS) entry which is preliminary data.</text>
</comment>
<feature type="compositionally biased region" description="Pro residues" evidence="1">
    <location>
        <begin position="349"/>
        <end position="363"/>
    </location>
</feature>
<dbReference type="Pfam" id="PF23717">
    <property type="entry name" value="DUF7159"/>
    <property type="match status" value="1"/>
</dbReference>
<keyword evidence="5" id="KW-1185">Reference proteome</keyword>
<evidence type="ECO:0000256" key="2">
    <source>
        <dbReference type="SAM" id="Phobius"/>
    </source>
</evidence>
<feature type="compositionally biased region" description="Low complexity" evidence="1">
    <location>
        <begin position="321"/>
        <end position="333"/>
    </location>
</feature>
<dbReference type="Proteomes" id="UP000247591">
    <property type="component" value="Unassembled WGS sequence"/>
</dbReference>
<keyword evidence="2" id="KW-1133">Transmembrane helix</keyword>
<keyword evidence="2" id="KW-0472">Membrane</keyword>
<dbReference type="RefSeq" id="WP_110472869.1">
    <property type="nucleotide sequence ID" value="NZ_QJSP01000028.1"/>
</dbReference>
<dbReference type="InterPro" id="IPR043129">
    <property type="entry name" value="ATPase_NBD"/>
</dbReference>
<feature type="region of interest" description="Disordered" evidence="1">
    <location>
        <begin position="284"/>
        <end position="401"/>
    </location>
</feature>
<protein>
    <recommendedName>
        <fullName evidence="3">DUF7159 domain-containing protein</fullName>
    </recommendedName>
</protein>
<sequence>MSQVLGISVTDLEIASVVAESGTGDILARNFVELPGTGPDVAFDAIYQLIESAPVEPAAITIACSDSGVQLAIADIIASGVVPDSLPPSNPAEPTLARKPSWFPRTTVVGTPVAFAETAAGQFGSPQSGFNGVVAVAALDTTGALFPGQSVALVDTTTRTVVGASSVSPLGDRLPVTEPDGAQTLADAIGVIANPAGGLIGVCVIGPGAQIPGVAPSLEYALQLPVQIADDPQYASAHGAALVAAAAAGVGRDNNRWVLLSAAAGAALLLAVGVIVAVVMTGGSSTPETAVNENSVSTVSESSSTTTAVSTSKGQSRISSPTVAPEQTTTTTIAPPPPPPPTTRTITQAPPPVTVTQAPPPPVTSTTTSAPVEPEEPEEPEEPTASDSTTSVSKPPASPAG</sequence>
<evidence type="ECO:0000313" key="4">
    <source>
        <dbReference type="EMBL" id="PYE11897.1"/>
    </source>
</evidence>
<name>A0A318RE95_WILLI</name>
<dbReference type="SUPFAM" id="SSF53067">
    <property type="entry name" value="Actin-like ATPase domain"/>
    <property type="match status" value="1"/>
</dbReference>
<evidence type="ECO:0000256" key="1">
    <source>
        <dbReference type="SAM" id="MobiDB-lite"/>
    </source>
</evidence>
<keyword evidence="2" id="KW-0812">Transmembrane</keyword>
<feature type="transmembrane region" description="Helical" evidence="2">
    <location>
        <begin position="257"/>
        <end position="279"/>
    </location>
</feature>
<feature type="compositionally biased region" description="Low complexity" evidence="1">
    <location>
        <begin position="289"/>
        <end position="312"/>
    </location>
</feature>
<gene>
    <name evidence="4" type="ORF">DFR67_12823</name>
</gene>
<accession>A0A318RE95</accession>
<organism evidence="4 5">
    <name type="scientific">Williamsia limnetica</name>
    <dbReference type="NCBI Taxonomy" id="882452"/>
    <lineage>
        <taxon>Bacteria</taxon>
        <taxon>Bacillati</taxon>
        <taxon>Actinomycetota</taxon>
        <taxon>Actinomycetes</taxon>
        <taxon>Mycobacteriales</taxon>
        <taxon>Nocardiaceae</taxon>
        <taxon>Williamsia</taxon>
    </lineage>
</organism>
<dbReference type="OrthoDB" id="4373750at2"/>